<organism evidence="10 11">
    <name type="scientific">Globodera pallida</name>
    <name type="common">Potato cyst nematode worm</name>
    <name type="synonym">Heterodera pallida</name>
    <dbReference type="NCBI Taxonomy" id="36090"/>
    <lineage>
        <taxon>Eukaryota</taxon>
        <taxon>Metazoa</taxon>
        <taxon>Ecdysozoa</taxon>
        <taxon>Nematoda</taxon>
        <taxon>Chromadorea</taxon>
        <taxon>Rhabditida</taxon>
        <taxon>Tylenchina</taxon>
        <taxon>Tylenchomorpha</taxon>
        <taxon>Tylenchoidea</taxon>
        <taxon>Heteroderidae</taxon>
        <taxon>Heteroderinae</taxon>
        <taxon>Globodera</taxon>
    </lineage>
</organism>
<keyword evidence="4" id="KW-0571">Peptide transport</keyword>
<dbReference type="GO" id="GO:0016020">
    <property type="term" value="C:membrane"/>
    <property type="evidence" value="ECO:0007669"/>
    <property type="project" value="UniProtKB-SubCell"/>
</dbReference>
<dbReference type="GO" id="GO:0006857">
    <property type="term" value="P:oligopeptide transport"/>
    <property type="evidence" value="ECO:0007669"/>
    <property type="project" value="InterPro"/>
</dbReference>
<dbReference type="PROSITE" id="PS01023">
    <property type="entry name" value="PTR2_2"/>
    <property type="match status" value="1"/>
</dbReference>
<dbReference type="WBParaSite" id="GPLIN_000878500">
    <property type="protein sequence ID" value="GPLIN_000878500"/>
    <property type="gene ID" value="GPLIN_000878500"/>
</dbReference>
<feature type="region of interest" description="Disordered" evidence="8">
    <location>
        <begin position="1"/>
        <end position="23"/>
    </location>
</feature>
<evidence type="ECO:0000256" key="8">
    <source>
        <dbReference type="SAM" id="MobiDB-lite"/>
    </source>
</evidence>
<comment type="subcellular location">
    <subcellularLocation>
        <location evidence="1 7">Membrane</location>
        <topology evidence="1 7">Multi-pass membrane protein</topology>
    </subcellularLocation>
</comment>
<keyword evidence="6 9" id="KW-0472">Membrane</keyword>
<evidence type="ECO:0000256" key="7">
    <source>
        <dbReference type="RuleBase" id="RU003755"/>
    </source>
</evidence>
<feature type="transmembrane region" description="Helical" evidence="9">
    <location>
        <begin position="337"/>
        <end position="355"/>
    </location>
</feature>
<evidence type="ECO:0000256" key="4">
    <source>
        <dbReference type="ARBA" id="ARBA00022856"/>
    </source>
</evidence>
<reference evidence="11" key="3">
    <citation type="submission" date="2016-06" db="UniProtKB">
        <authorList>
            <consortium name="WormBaseParasite"/>
        </authorList>
    </citation>
    <scope>IDENTIFICATION</scope>
</reference>
<evidence type="ECO:0000256" key="3">
    <source>
        <dbReference type="ARBA" id="ARBA00022692"/>
    </source>
</evidence>
<evidence type="ECO:0000256" key="5">
    <source>
        <dbReference type="ARBA" id="ARBA00022989"/>
    </source>
</evidence>
<dbReference type="Gene3D" id="1.20.1250.20">
    <property type="entry name" value="MFS general substrate transporter like domains"/>
    <property type="match status" value="1"/>
</dbReference>
<dbReference type="InterPro" id="IPR018456">
    <property type="entry name" value="PTR2_symporter_CS"/>
</dbReference>
<evidence type="ECO:0000313" key="10">
    <source>
        <dbReference type="Proteomes" id="UP000050741"/>
    </source>
</evidence>
<dbReference type="GO" id="GO:0022857">
    <property type="term" value="F:transmembrane transporter activity"/>
    <property type="evidence" value="ECO:0007669"/>
    <property type="project" value="InterPro"/>
</dbReference>
<dbReference type="SUPFAM" id="SSF103473">
    <property type="entry name" value="MFS general substrate transporter"/>
    <property type="match status" value="1"/>
</dbReference>
<feature type="transmembrane region" description="Helical" evidence="9">
    <location>
        <begin position="419"/>
        <end position="438"/>
    </location>
</feature>
<feature type="transmembrane region" description="Helical" evidence="9">
    <location>
        <begin position="384"/>
        <end position="407"/>
    </location>
</feature>
<comment type="similarity">
    <text evidence="2 7">Belongs to the major facilitator superfamily. Proton-dependent oligopeptide transporter (POT/PTR) (TC 2.A.17) family.</text>
</comment>
<dbReference type="InterPro" id="IPR036259">
    <property type="entry name" value="MFS_trans_sf"/>
</dbReference>
<evidence type="ECO:0000313" key="11">
    <source>
        <dbReference type="WBParaSite" id="GPLIN_000878500"/>
    </source>
</evidence>
<evidence type="ECO:0000256" key="2">
    <source>
        <dbReference type="ARBA" id="ARBA00005982"/>
    </source>
</evidence>
<sequence length="639" mass="71092">MSSGSNPWSKENGGNRDGIGPNSNCSGRTAAGHALVLNREKVTAENEWTGQKSIGTTKYGQPATTWTEIIREWPKSTLFIVCNEFCERFSYYGMRTVLTLYFLNVLKYSANTATMMFNGFTVLCYFTPLLGTIFFVSLLYTIGQWVLCLASVQNSASSFHPWLDILGLFIIGMGTGGIKPCVCSFGGDQFEPYQQKMLSLFFSLFYFSINAGSMISTFVSPLFRASPCLGQDSCYPMAFGIPAALMVLSTILFMSASCWYKKPPPPTENIFSEVYKIGKKAVANKWRNDKGNNPPHWLDYYFDTHVCIYDSKCCQLRSQKGDPKACQKRQFVTDVKCLLRLLVVYLPAPMFWALYDQQGSRWLIQSVMMDGRLWGDTLLLPDQIMTLNAVLILLFIPMFQAFVYPTVSLCIKITPLRKMVAGGMLAAFAFVLSAIVQFKVNTTLPDIPVEGHAFMSGMNAFDNCTLNICATNGNCRTLEPNGTLTNTDRERPELFELVAGLQSWQINGTGNCGAIQNMEVEQMLHSGSTYWMMVGPMGVLFGEADSEKPKGGMGEFRVGFTLALEDIEYQGNLALCRQQPAAGYDNASTCDPRRAEDFVAWQVEDGELKAKSAFITQDGLTERHAAIYEFKSVRPGSCS</sequence>
<dbReference type="PANTHER" id="PTHR11654">
    <property type="entry name" value="OLIGOPEPTIDE TRANSPORTER-RELATED"/>
    <property type="match status" value="1"/>
</dbReference>
<name>A0A183C7D9_GLOPA</name>
<feature type="transmembrane region" description="Helical" evidence="9">
    <location>
        <begin position="239"/>
        <end position="260"/>
    </location>
</feature>
<dbReference type="Proteomes" id="UP000050741">
    <property type="component" value="Unassembled WGS sequence"/>
</dbReference>
<protein>
    <submittedName>
        <fullName evidence="11">Peptide transporter 3</fullName>
    </submittedName>
</protein>
<evidence type="ECO:0000256" key="6">
    <source>
        <dbReference type="ARBA" id="ARBA00023136"/>
    </source>
</evidence>
<reference evidence="10" key="2">
    <citation type="submission" date="2014-05" db="EMBL/GenBank/DDBJ databases">
        <title>The genome and life-stage specific transcriptomes of Globodera pallida elucidate key aspects of plant parasitism by a cyst nematode.</title>
        <authorList>
            <person name="Cotton J.A."/>
            <person name="Lilley C.J."/>
            <person name="Jones L.M."/>
            <person name="Kikuchi T."/>
            <person name="Reid A.J."/>
            <person name="Thorpe P."/>
            <person name="Tsai I.J."/>
            <person name="Beasley H."/>
            <person name="Blok V."/>
            <person name="Cock P.J.A."/>
            <person name="Van den Akker S.E."/>
            <person name="Holroyd N."/>
            <person name="Hunt M."/>
            <person name="Mantelin S."/>
            <person name="Naghra H."/>
            <person name="Pain A."/>
            <person name="Palomares-Rius J.E."/>
            <person name="Zarowiecki M."/>
            <person name="Berriman M."/>
            <person name="Jones J.T."/>
            <person name="Urwin P.E."/>
        </authorList>
    </citation>
    <scope>NUCLEOTIDE SEQUENCE [LARGE SCALE GENOMIC DNA]</scope>
    <source>
        <strain evidence="10">Lindley</strain>
    </source>
</reference>
<proteinExistence type="inferred from homology"/>
<dbReference type="InterPro" id="IPR000109">
    <property type="entry name" value="POT_fam"/>
</dbReference>
<reference evidence="10" key="1">
    <citation type="submission" date="2013-12" db="EMBL/GenBank/DDBJ databases">
        <authorList>
            <person name="Aslett M."/>
        </authorList>
    </citation>
    <scope>NUCLEOTIDE SEQUENCE [LARGE SCALE GENOMIC DNA]</scope>
    <source>
        <strain evidence="10">Lindley</strain>
    </source>
</reference>
<keyword evidence="10" id="KW-1185">Reference proteome</keyword>
<dbReference type="Pfam" id="PF00854">
    <property type="entry name" value="PTR2"/>
    <property type="match status" value="1"/>
</dbReference>
<accession>A0A183C7D9</accession>
<keyword evidence="7" id="KW-0813">Transport</keyword>
<keyword evidence="3 7" id="KW-0812">Transmembrane</keyword>
<evidence type="ECO:0000256" key="9">
    <source>
        <dbReference type="SAM" id="Phobius"/>
    </source>
</evidence>
<feature type="transmembrane region" description="Helical" evidence="9">
    <location>
        <begin position="162"/>
        <end position="185"/>
    </location>
</feature>
<evidence type="ECO:0000256" key="1">
    <source>
        <dbReference type="ARBA" id="ARBA00004141"/>
    </source>
</evidence>
<keyword evidence="5 9" id="KW-1133">Transmembrane helix</keyword>
<feature type="transmembrane region" description="Helical" evidence="9">
    <location>
        <begin position="197"/>
        <end position="219"/>
    </location>
</feature>
<dbReference type="AlphaFoldDB" id="A0A183C7D9"/>
<feature type="transmembrane region" description="Helical" evidence="9">
    <location>
        <begin position="122"/>
        <end position="142"/>
    </location>
</feature>
<keyword evidence="4" id="KW-0653">Protein transport</keyword>